<accession>A0A149U0Q2</accession>
<dbReference type="Proteomes" id="UP000075360">
    <property type="component" value="Unassembled WGS sequence"/>
</dbReference>
<dbReference type="EC" id="2.7.1.130" evidence="3 13"/>
<dbReference type="GO" id="GO:0005524">
    <property type="term" value="F:ATP binding"/>
    <property type="evidence" value="ECO:0007669"/>
    <property type="project" value="UniProtKB-UniRule"/>
</dbReference>
<dbReference type="GO" id="GO:0009029">
    <property type="term" value="F:lipid-A 4'-kinase activity"/>
    <property type="evidence" value="ECO:0007669"/>
    <property type="project" value="UniProtKB-UniRule"/>
</dbReference>
<dbReference type="SUPFAM" id="SSF52540">
    <property type="entry name" value="P-loop containing nucleoside triphosphate hydrolases"/>
    <property type="match status" value="1"/>
</dbReference>
<comment type="caution">
    <text evidence="14">The sequence shown here is derived from an EMBL/GenBank/DDBJ whole genome shotgun (WGS) entry which is preliminary data.</text>
</comment>
<evidence type="ECO:0000256" key="12">
    <source>
        <dbReference type="ARBA" id="ARBA00029757"/>
    </source>
</evidence>
<protein>
    <recommendedName>
        <fullName evidence="4 13">Tetraacyldisaccharide 4'-kinase</fullName>
        <ecNumber evidence="3 13">2.7.1.130</ecNumber>
    </recommendedName>
    <alternativeName>
        <fullName evidence="12 13">Lipid A 4'-kinase</fullName>
    </alternativeName>
</protein>
<comment type="function">
    <text evidence="1 13">Transfers the gamma-phosphate of ATP to the 4'-position of a tetraacyldisaccharide 1-phosphate intermediate (termed DS-1-P) to form tetraacyldisaccharide 1,4'-bis-phosphate (lipid IVA).</text>
</comment>
<name>A0A149U0Q2_9PROT</name>
<dbReference type="GO" id="GO:0005886">
    <property type="term" value="C:plasma membrane"/>
    <property type="evidence" value="ECO:0007669"/>
    <property type="project" value="TreeGrafter"/>
</dbReference>
<evidence type="ECO:0000256" key="13">
    <source>
        <dbReference type="HAMAP-Rule" id="MF_00409"/>
    </source>
</evidence>
<sequence length="334" mass="35965">MIHPPSFWQNPEAKWLPFVLSPIAAVVSAWADNRQAKKGWKAPIPVLCCGNITTGGTGKTTVVLDLVKRLQNRKIAVHALIRGYGGKVKVTTRVDPALHTISDVGDESLLLATHCPTWVGGDRVASARAAINAGAQCLIMDDGFQNPGLHKDVSLLSVDGIVGLGNGHVLPAGPLRERAQRALARASAVLLIGPDRTGFLARYKRELAACGPVLRAALQPDRADIAALKDTPCVAFAGLGRPSKFFEGLSEAGVMLSQSLAFPDHYFYKARDLERLITLAEQDGAQLVTTPKDAVRLPASFRSRVQVVGVGLKWDDEMEPERLLDRLFSSGTTR</sequence>
<gene>
    <name evidence="13" type="primary">lpxK</name>
    <name evidence="14" type="ORF">AD948_09940</name>
</gene>
<dbReference type="OrthoDB" id="9766423at2"/>
<evidence type="ECO:0000256" key="3">
    <source>
        <dbReference type="ARBA" id="ARBA00012071"/>
    </source>
</evidence>
<evidence type="ECO:0000256" key="7">
    <source>
        <dbReference type="ARBA" id="ARBA00022679"/>
    </source>
</evidence>
<dbReference type="PATRIC" id="fig|446692.4.peg.773"/>
<reference evidence="14 15" key="1">
    <citation type="submission" date="2015-06" db="EMBL/GenBank/DDBJ databases">
        <title>Improved classification and identification of acetic acid bacteria using matrix-assisted laser desorption/ionization time-of-flight mass spectrometry; Gluconobacter nephelii and Gluconobacter uchimurae are later heterotypic synonyms of Gluconobacter japonicus and Gluconobacter oxydans, respectively.</title>
        <authorList>
            <person name="Li L."/>
            <person name="Cleenwerck I."/>
            <person name="De Vuyst L."/>
            <person name="Vandamme P."/>
        </authorList>
    </citation>
    <scope>NUCLEOTIDE SEQUENCE [LARGE SCALE GENOMIC DNA]</scope>
    <source>
        <strain evidence="14 15">LMG 23690</strain>
    </source>
</reference>
<keyword evidence="10 13" id="KW-0067">ATP-binding</keyword>
<comment type="similarity">
    <text evidence="13">Belongs to the LpxK family.</text>
</comment>
<dbReference type="AlphaFoldDB" id="A0A149U0Q2"/>
<dbReference type="PANTHER" id="PTHR42724">
    <property type="entry name" value="TETRAACYLDISACCHARIDE 4'-KINASE"/>
    <property type="match status" value="1"/>
</dbReference>
<keyword evidence="8 13" id="KW-0547">Nucleotide-binding</keyword>
<dbReference type="PANTHER" id="PTHR42724:SF1">
    <property type="entry name" value="TETRAACYLDISACCHARIDE 4'-KINASE, MITOCHONDRIAL-RELATED"/>
    <property type="match status" value="1"/>
</dbReference>
<dbReference type="GO" id="GO:0009245">
    <property type="term" value="P:lipid A biosynthetic process"/>
    <property type="evidence" value="ECO:0007669"/>
    <property type="project" value="UniProtKB-UniRule"/>
</dbReference>
<dbReference type="EMBL" id="LHZU01000133">
    <property type="protein sequence ID" value="KXV59023.1"/>
    <property type="molecule type" value="Genomic_DNA"/>
</dbReference>
<feature type="binding site" evidence="13">
    <location>
        <begin position="53"/>
        <end position="60"/>
    </location>
    <ligand>
        <name>ATP</name>
        <dbReference type="ChEBI" id="CHEBI:30616"/>
    </ligand>
</feature>
<comment type="pathway">
    <text evidence="2 13">Glycolipid biosynthesis; lipid IV(A) biosynthesis; lipid IV(A) from (3R)-3-hydroxytetradecanoyl-[acyl-carrier-protein] and UDP-N-acetyl-alpha-D-glucosamine: step 6/6.</text>
</comment>
<dbReference type="Pfam" id="PF02606">
    <property type="entry name" value="LpxK"/>
    <property type="match status" value="1"/>
</dbReference>
<evidence type="ECO:0000256" key="6">
    <source>
        <dbReference type="ARBA" id="ARBA00022556"/>
    </source>
</evidence>
<evidence type="ECO:0000256" key="2">
    <source>
        <dbReference type="ARBA" id="ARBA00004870"/>
    </source>
</evidence>
<keyword evidence="6 13" id="KW-0441">Lipid A biosynthesis</keyword>
<evidence type="ECO:0000256" key="1">
    <source>
        <dbReference type="ARBA" id="ARBA00002274"/>
    </source>
</evidence>
<proteinExistence type="inferred from homology"/>
<keyword evidence="11 13" id="KW-0443">Lipid metabolism</keyword>
<dbReference type="HAMAP" id="MF_00409">
    <property type="entry name" value="LpxK"/>
    <property type="match status" value="1"/>
</dbReference>
<dbReference type="UniPathway" id="UPA00359">
    <property type="reaction ID" value="UER00482"/>
</dbReference>
<dbReference type="InterPro" id="IPR027417">
    <property type="entry name" value="P-loop_NTPase"/>
</dbReference>
<evidence type="ECO:0000256" key="10">
    <source>
        <dbReference type="ARBA" id="ARBA00022840"/>
    </source>
</evidence>
<evidence type="ECO:0000256" key="9">
    <source>
        <dbReference type="ARBA" id="ARBA00022777"/>
    </source>
</evidence>
<comment type="catalytic activity">
    <reaction evidence="13">
        <text>a lipid A disaccharide + ATP = a lipid IVA + ADP + H(+)</text>
        <dbReference type="Rhea" id="RHEA:67840"/>
        <dbReference type="ChEBI" id="CHEBI:15378"/>
        <dbReference type="ChEBI" id="CHEBI:30616"/>
        <dbReference type="ChEBI" id="CHEBI:176343"/>
        <dbReference type="ChEBI" id="CHEBI:176425"/>
        <dbReference type="ChEBI" id="CHEBI:456216"/>
        <dbReference type="EC" id="2.7.1.130"/>
    </reaction>
</comment>
<evidence type="ECO:0000313" key="15">
    <source>
        <dbReference type="Proteomes" id="UP000075360"/>
    </source>
</evidence>
<evidence type="ECO:0000256" key="5">
    <source>
        <dbReference type="ARBA" id="ARBA00022516"/>
    </source>
</evidence>
<dbReference type="GO" id="GO:0009244">
    <property type="term" value="P:lipopolysaccharide core region biosynthetic process"/>
    <property type="evidence" value="ECO:0007669"/>
    <property type="project" value="TreeGrafter"/>
</dbReference>
<keyword evidence="5 13" id="KW-0444">Lipid biosynthesis</keyword>
<keyword evidence="7 13" id="KW-0808">Transferase</keyword>
<keyword evidence="9 13" id="KW-0418">Kinase</keyword>
<evidence type="ECO:0000256" key="11">
    <source>
        <dbReference type="ARBA" id="ARBA00023098"/>
    </source>
</evidence>
<dbReference type="NCBIfam" id="TIGR00682">
    <property type="entry name" value="lpxK"/>
    <property type="match status" value="1"/>
</dbReference>
<evidence type="ECO:0000256" key="4">
    <source>
        <dbReference type="ARBA" id="ARBA00016436"/>
    </source>
</evidence>
<evidence type="ECO:0000313" key="14">
    <source>
        <dbReference type="EMBL" id="KXV59023.1"/>
    </source>
</evidence>
<dbReference type="InterPro" id="IPR003758">
    <property type="entry name" value="LpxK"/>
</dbReference>
<organism evidence="14 15">
    <name type="scientific">Acetobacter senegalensis</name>
    <dbReference type="NCBI Taxonomy" id="446692"/>
    <lineage>
        <taxon>Bacteria</taxon>
        <taxon>Pseudomonadati</taxon>
        <taxon>Pseudomonadota</taxon>
        <taxon>Alphaproteobacteria</taxon>
        <taxon>Acetobacterales</taxon>
        <taxon>Acetobacteraceae</taxon>
        <taxon>Acetobacter</taxon>
    </lineage>
</organism>
<evidence type="ECO:0000256" key="8">
    <source>
        <dbReference type="ARBA" id="ARBA00022741"/>
    </source>
</evidence>